<dbReference type="GO" id="GO:0003735">
    <property type="term" value="F:structural constituent of ribosome"/>
    <property type="evidence" value="ECO:0007669"/>
    <property type="project" value="InterPro"/>
</dbReference>
<evidence type="ECO:0000256" key="3">
    <source>
        <dbReference type="ARBA" id="ARBA00022884"/>
    </source>
</evidence>
<accession>A0A381RKA1</accession>
<comment type="similarity">
    <text evidence="1">Belongs to the universal ribosomal protein uS5 family.</text>
</comment>
<dbReference type="PROSITE" id="PS50881">
    <property type="entry name" value="S5_DSRBD"/>
    <property type="match status" value="1"/>
</dbReference>
<dbReference type="PANTHER" id="PTHR48277">
    <property type="entry name" value="MITOCHONDRIAL RIBOSOMAL PROTEIN S5"/>
    <property type="match status" value="1"/>
</dbReference>
<evidence type="ECO:0000256" key="5">
    <source>
        <dbReference type="ARBA" id="ARBA00023274"/>
    </source>
</evidence>
<dbReference type="AlphaFoldDB" id="A0A381RKA1"/>
<dbReference type="GO" id="GO:0005737">
    <property type="term" value="C:cytoplasm"/>
    <property type="evidence" value="ECO:0007669"/>
    <property type="project" value="UniProtKB-ARBA"/>
</dbReference>
<protein>
    <recommendedName>
        <fullName evidence="6">S5 DRBM domain-containing protein</fullName>
    </recommendedName>
</protein>
<reference evidence="7" key="1">
    <citation type="submission" date="2018-05" db="EMBL/GenBank/DDBJ databases">
        <authorList>
            <person name="Lanie J.A."/>
            <person name="Ng W.-L."/>
            <person name="Kazmierczak K.M."/>
            <person name="Andrzejewski T.M."/>
            <person name="Davidsen T.M."/>
            <person name="Wayne K.J."/>
            <person name="Tettelin H."/>
            <person name="Glass J.I."/>
            <person name="Rusch D."/>
            <person name="Podicherti R."/>
            <person name="Tsui H.-C.T."/>
            <person name="Winkler M.E."/>
        </authorList>
    </citation>
    <scope>NUCLEOTIDE SEQUENCE</scope>
</reference>
<keyword evidence="2" id="KW-0699">rRNA-binding</keyword>
<dbReference type="NCBIfam" id="TIGR01021">
    <property type="entry name" value="rpsE_bact"/>
    <property type="match status" value="1"/>
</dbReference>
<name>A0A381RKA1_9ZZZZ</name>
<dbReference type="PANTHER" id="PTHR48277:SF1">
    <property type="entry name" value="MITOCHONDRIAL RIBOSOMAL PROTEIN S5"/>
    <property type="match status" value="1"/>
</dbReference>
<evidence type="ECO:0000256" key="4">
    <source>
        <dbReference type="ARBA" id="ARBA00022980"/>
    </source>
</evidence>
<proteinExistence type="inferred from homology"/>
<dbReference type="EMBL" id="UINC01001817">
    <property type="protein sequence ID" value="SUZ89493.1"/>
    <property type="molecule type" value="Genomic_DNA"/>
</dbReference>
<evidence type="ECO:0000259" key="6">
    <source>
        <dbReference type="PROSITE" id="PS50881"/>
    </source>
</evidence>
<evidence type="ECO:0000313" key="7">
    <source>
        <dbReference type="EMBL" id="SUZ89493.1"/>
    </source>
</evidence>
<dbReference type="Gene3D" id="3.30.160.20">
    <property type="match status" value="1"/>
</dbReference>
<dbReference type="InterPro" id="IPR005324">
    <property type="entry name" value="Ribosomal_uS5_C"/>
</dbReference>
<dbReference type="Pfam" id="PF00333">
    <property type="entry name" value="Ribosomal_S5"/>
    <property type="match status" value="1"/>
</dbReference>
<dbReference type="InterPro" id="IPR020568">
    <property type="entry name" value="Ribosomal_Su5_D2-typ_SF"/>
</dbReference>
<organism evidence="7">
    <name type="scientific">marine metagenome</name>
    <dbReference type="NCBI Taxonomy" id="408172"/>
    <lineage>
        <taxon>unclassified sequences</taxon>
        <taxon>metagenomes</taxon>
        <taxon>ecological metagenomes</taxon>
    </lineage>
</organism>
<dbReference type="GO" id="GO:0019843">
    <property type="term" value="F:rRNA binding"/>
    <property type="evidence" value="ECO:0007669"/>
    <property type="project" value="UniProtKB-KW"/>
</dbReference>
<keyword evidence="5" id="KW-0687">Ribonucleoprotein</keyword>
<feature type="domain" description="S5 DRBM" evidence="6">
    <location>
        <begin position="13"/>
        <end position="76"/>
    </location>
</feature>
<evidence type="ECO:0000256" key="1">
    <source>
        <dbReference type="ARBA" id="ARBA00008945"/>
    </source>
</evidence>
<dbReference type="InterPro" id="IPR005712">
    <property type="entry name" value="Ribosomal_uS5_bac-type"/>
</dbReference>
<dbReference type="FunFam" id="3.30.230.10:FF:000002">
    <property type="entry name" value="30S ribosomal protein S5"/>
    <property type="match status" value="1"/>
</dbReference>
<dbReference type="GO" id="GO:0006412">
    <property type="term" value="P:translation"/>
    <property type="evidence" value="ECO:0007669"/>
    <property type="project" value="InterPro"/>
</dbReference>
<keyword evidence="4" id="KW-0689">Ribosomal protein</keyword>
<dbReference type="InterPro" id="IPR013810">
    <property type="entry name" value="Ribosomal_uS5_N"/>
</dbReference>
<keyword evidence="3" id="KW-0694">RNA-binding</keyword>
<evidence type="ECO:0000256" key="2">
    <source>
        <dbReference type="ARBA" id="ARBA00022730"/>
    </source>
</evidence>
<sequence length="168" mass="17820">MSTFINPTELDLKEETVVCINRVSKATTGGRSMRFNSLVVVGDGNGHVGVGFGKANEVASAVNKAKENAKKRIFKAPLINGTIPHKINIKYGAVRLMLKPASPGTGIIAGGPVRAVMEQIGIANILSKNSGSTNAINVVKAVEQGLKDLRDPLKVSRQRGISLKELFS</sequence>
<dbReference type="SUPFAM" id="SSF54768">
    <property type="entry name" value="dsRNA-binding domain-like"/>
    <property type="match status" value="1"/>
</dbReference>
<dbReference type="SUPFAM" id="SSF54211">
    <property type="entry name" value="Ribosomal protein S5 domain 2-like"/>
    <property type="match status" value="1"/>
</dbReference>
<dbReference type="Pfam" id="PF03719">
    <property type="entry name" value="Ribosomal_S5_C"/>
    <property type="match status" value="1"/>
</dbReference>
<dbReference type="Gene3D" id="3.30.230.10">
    <property type="match status" value="1"/>
</dbReference>
<gene>
    <name evidence="7" type="ORF">METZ01_LOCUS42347</name>
</gene>
<dbReference type="GO" id="GO:0015935">
    <property type="term" value="C:small ribosomal subunit"/>
    <property type="evidence" value="ECO:0007669"/>
    <property type="project" value="InterPro"/>
</dbReference>
<dbReference type="HAMAP" id="MF_01307_B">
    <property type="entry name" value="Ribosomal_uS5_B"/>
    <property type="match status" value="1"/>
</dbReference>
<dbReference type="InterPro" id="IPR014721">
    <property type="entry name" value="Ribsml_uS5_D2-typ_fold_subgr"/>
</dbReference>
<dbReference type="InterPro" id="IPR000851">
    <property type="entry name" value="Ribosomal_uS5"/>
</dbReference>